<reference evidence="10" key="1">
    <citation type="journal article" date="2019" name="Int. J. Syst. Evol. Microbiol.">
        <title>The Global Catalogue of Microorganisms (GCM) 10K type strain sequencing project: providing services to taxonomists for standard genome sequencing and annotation.</title>
        <authorList>
            <consortium name="The Broad Institute Genomics Platform"/>
            <consortium name="The Broad Institute Genome Sequencing Center for Infectious Disease"/>
            <person name="Wu L."/>
            <person name="Ma J."/>
        </authorList>
    </citation>
    <scope>NUCLEOTIDE SEQUENCE [LARGE SCALE GENOMIC DNA]</scope>
    <source>
        <strain evidence="10">CCUG 53270</strain>
    </source>
</reference>
<evidence type="ECO:0000256" key="1">
    <source>
        <dbReference type="ARBA" id="ARBA00004141"/>
    </source>
</evidence>
<keyword evidence="6 7" id="KW-0472">Membrane</keyword>
<keyword evidence="10" id="KW-1185">Reference proteome</keyword>
<dbReference type="PANTHER" id="PTHR48090:SF1">
    <property type="entry name" value="PROPHAGE BACTOPRENOL GLUCOSYL TRANSFERASE HOMOLOG"/>
    <property type="match status" value="1"/>
</dbReference>
<dbReference type="Proteomes" id="UP001597180">
    <property type="component" value="Unassembled WGS sequence"/>
</dbReference>
<dbReference type="InterPro" id="IPR001173">
    <property type="entry name" value="Glyco_trans_2-like"/>
</dbReference>
<dbReference type="RefSeq" id="WP_345585249.1">
    <property type="nucleotide sequence ID" value="NZ_BAABJG010000002.1"/>
</dbReference>
<organism evidence="9 10">
    <name type="scientific">Paenibacillus vulneris</name>
    <dbReference type="NCBI Taxonomy" id="1133364"/>
    <lineage>
        <taxon>Bacteria</taxon>
        <taxon>Bacillati</taxon>
        <taxon>Bacillota</taxon>
        <taxon>Bacilli</taxon>
        <taxon>Bacillales</taxon>
        <taxon>Paenibacillaceae</taxon>
        <taxon>Paenibacillus</taxon>
    </lineage>
</organism>
<evidence type="ECO:0000256" key="5">
    <source>
        <dbReference type="ARBA" id="ARBA00022989"/>
    </source>
</evidence>
<comment type="subcellular location">
    <subcellularLocation>
        <location evidence="1">Membrane</location>
        <topology evidence="1">Multi-pass membrane protein</topology>
    </subcellularLocation>
</comment>
<name>A0ABW3UFI8_9BACL</name>
<gene>
    <name evidence="9" type="ORF">ACFQ4B_04110</name>
</gene>
<sequence>MKTEGMPILSIVVPCFNEEEVLHETAIRLTDIIKNLIQRSQISNQSIILFVDDGSRDSTWSIIEQLNKENIYIKGLKLAKNVGHQNALLAGLNKAREFSDCVISIDADLQDDVNSIYEFIAKYHEGFDIVYGVRRSRESDTFFKRNTALAFYRIMEKMGVNIVHNHADYRLLSKRALDHFVNFKEVNLFIRGIIPLIGFTSTEVYYDRNERFAGESKYPIKKMLAFALEGITSFSITPIRLVTLIGSTIFFISFIAGAYALIAKLIGNVVSGWTSIILSIWFIGGIQLIALGLLGEYIGKIYKEVKNRPKYCVDIDLTLNENELITTKSKDSISIG</sequence>
<evidence type="ECO:0000256" key="2">
    <source>
        <dbReference type="ARBA" id="ARBA00022676"/>
    </source>
</evidence>
<evidence type="ECO:0000256" key="7">
    <source>
        <dbReference type="SAM" id="Phobius"/>
    </source>
</evidence>
<accession>A0ABW3UFI8</accession>
<dbReference type="InterPro" id="IPR050256">
    <property type="entry name" value="Glycosyltransferase_2"/>
</dbReference>
<proteinExistence type="predicted"/>
<evidence type="ECO:0000256" key="4">
    <source>
        <dbReference type="ARBA" id="ARBA00022692"/>
    </source>
</evidence>
<dbReference type="GO" id="GO:0016757">
    <property type="term" value="F:glycosyltransferase activity"/>
    <property type="evidence" value="ECO:0007669"/>
    <property type="project" value="UniProtKB-KW"/>
</dbReference>
<keyword evidence="2 9" id="KW-0328">Glycosyltransferase</keyword>
<dbReference type="PANTHER" id="PTHR48090">
    <property type="entry name" value="UNDECAPRENYL-PHOSPHATE 4-DEOXY-4-FORMAMIDO-L-ARABINOSE TRANSFERASE-RELATED"/>
    <property type="match status" value="1"/>
</dbReference>
<keyword evidence="5 7" id="KW-1133">Transmembrane helix</keyword>
<evidence type="ECO:0000313" key="9">
    <source>
        <dbReference type="EMBL" id="MFD1219291.1"/>
    </source>
</evidence>
<dbReference type="InterPro" id="IPR029044">
    <property type="entry name" value="Nucleotide-diphossugar_trans"/>
</dbReference>
<feature type="transmembrane region" description="Helical" evidence="7">
    <location>
        <begin position="274"/>
        <end position="298"/>
    </location>
</feature>
<feature type="transmembrane region" description="Helical" evidence="7">
    <location>
        <begin position="241"/>
        <end position="262"/>
    </location>
</feature>
<feature type="domain" description="Glycosyltransferase 2-like" evidence="8">
    <location>
        <begin position="10"/>
        <end position="179"/>
    </location>
</feature>
<evidence type="ECO:0000259" key="8">
    <source>
        <dbReference type="Pfam" id="PF00535"/>
    </source>
</evidence>
<evidence type="ECO:0000313" key="10">
    <source>
        <dbReference type="Proteomes" id="UP001597180"/>
    </source>
</evidence>
<evidence type="ECO:0000256" key="3">
    <source>
        <dbReference type="ARBA" id="ARBA00022679"/>
    </source>
</evidence>
<dbReference type="SUPFAM" id="SSF53448">
    <property type="entry name" value="Nucleotide-diphospho-sugar transferases"/>
    <property type="match status" value="1"/>
</dbReference>
<keyword evidence="4 7" id="KW-0812">Transmembrane</keyword>
<dbReference type="EMBL" id="JBHTLU010000009">
    <property type="protein sequence ID" value="MFD1219291.1"/>
    <property type="molecule type" value="Genomic_DNA"/>
</dbReference>
<keyword evidence="3 9" id="KW-0808">Transferase</keyword>
<protein>
    <submittedName>
        <fullName evidence="9">Glycosyltransferase family 2 protein</fullName>
        <ecNumber evidence="9">2.4.-.-</ecNumber>
    </submittedName>
</protein>
<dbReference type="Pfam" id="PF00535">
    <property type="entry name" value="Glycos_transf_2"/>
    <property type="match status" value="1"/>
</dbReference>
<dbReference type="Gene3D" id="3.90.550.10">
    <property type="entry name" value="Spore Coat Polysaccharide Biosynthesis Protein SpsA, Chain A"/>
    <property type="match status" value="1"/>
</dbReference>
<comment type="caution">
    <text evidence="9">The sequence shown here is derived from an EMBL/GenBank/DDBJ whole genome shotgun (WGS) entry which is preliminary data.</text>
</comment>
<dbReference type="EC" id="2.4.-.-" evidence="9"/>
<dbReference type="CDD" id="cd04187">
    <property type="entry name" value="DPM1_like_bac"/>
    <property type="match status" value="1"/>
</dbReference>
<evidence type="ECO:0000256" key="6">
    <source>
        <dbReference type="ARBA" id="ARBA00023136"/>
    </source>
</evidence>